<dbReference type="Proteomes" id="UP000092021">
    <property type="component" value="Unassembled WGS sequence"/>
</dbReference>
<accession>A0A657IVI8</accession>
<sequence length="160" mass="17723">MLLFAVFFHRWLPEARWTLVHLVALGLIANSILIWSQHFAEALLKHRLPDSARPAQLRRIRTLNLGVVVLIAGMMLTPYPAVHVPACSAGRCWVGRGVAWHAASLGRQLRAALRLASRSRSGGTSPRRGCCRWARCWGRCSASPISARPGTPGSSWLTRR</sequence>
<feature type="transmembrane region" description="Helical" evidence="1">
    <location>
        <begin position="61"/>
        <end position="82"/>
    </location>
</feature>
<feature type="transmembrane region" description="Helical" evidence="1">
    <location>
        <begin position="20"/>
        <end position="40"/>
    </location>
</feature>
<keyword evidence="1" id="KW-0472">Membrane</keyword>
<organism evidence="2 3">
    <name type="scientific">Rothia kristinae</name>
    <dbReference type="NCBI Taxonomy" id="37923"/>
    <lineage>
        <taxon>Bacteria</taxon>
        <taxon>Bacillati</taxon>
        <taxon>Actinomycetota</taxon>
        <taxon>Actinomycetes</taxon>
        <taxon>Micrococcales</taxon>
        <taxon>Micrococcaceae</taxon>
        <taxon>Rothia</taxon>
    </lineage>
</organism>
<reference evidence="2 3" key="1">
    <citation type="submission" date="2016-04" db="EMBL/GenBank/DDBJ databases">
        <title>Identification of putative biosynthetic pathways for the production of bioactive secondary metabolites by the marine actinomycete Kocuria kristinae RUTW2-3.</title>
        <authorList>
            <person name="Waterworth S.C."/>
            <person name="Walmsley T.A."/>
            <person name="Matongo T."/>
            <person name="Davies-Coleman M.T."/>
            <person name="Dorrington R.A."/>
        </authorList>
    </citation>
    <scope>NUCLEOTIDE SEQUENCE [LARGE SCALE GENOMIC DNA]</scope>
    <source>
        <strain evidence="2 3">RUTW4-5</strain>
    </source>
</reference>
<gene>
    <name evidence="2" type="ORF">A5N15_03535</name>
</gene>
<proteinExistence type="predicted"/>
<keyword evidence="1" id="KW-1133">Transmembrane helix</keyword>
<comment type="caution">
    <text evidence="2">The sequence shown here is derived from an EMBL/GenBank/DDBJ whole genome shotgun (WGS) entry which is preliminary data.</text>
</comment>
<dbReference type="AlphaFoldDB" id="A0A657IVI8"/>
<name>A0A657IVI8_9MICC</name>
<evidence type="ECO:0000313" key="2">
    <source>
        <dbReference type="EMBL" id="OAX63942.1"/>
    </source>
</evidence>
<dbReference type="InterPro" id="IPR036866">
    <property type="entry name" value="RibonucZ/Hydroxyglut_hydro"/>
</dbReference>
<evidence type="ECO:0000313" key="3">
    <source>
        <dbReference type="Proteomes" id="UP000092021"/>
    </source>
</evidence>
<evidence type="ECO:0000256" key="1">
    <source>
        <dbReference type="SAM" id="Phobius"/>
    </source>
</evidence>
<protein>
    <submittedName>
        <fullName evidence="2">Uncharacterized protein</fullName>
    </submittedName>
</protein>
<dbReference type="SUPFAM" id="SSF56281">
    <property type="entry name" value="Metallo-hydrolase/oxidoreductase"/>
    <property type="match status" value="1"/>
</dbReference>
<dbReference type="EMBL" id="LWGZ01000312">
    <property type="protein sequence ID" value="OAX63942.1"/>
    <property type="molecule type" value="Genomic_DNA"/>
</dbReference>
<keyword evidence="1" id="KW-0812">Transmembrane</keyword>